<feature type="domain" description="VIT" evidence="4">
    <location>
        <begin position="91"/>
        <end position="219"/>
    </location>
</feature>
<dbReference type="SUPFAM" id="SSF53300">
    <property type="entry name" value="vWA-like"/>
    <property type="match status" value="1"/>
</dbReference>
<dbReference type="PROSITE" id="PS51468">
    <property type="entry name" value="VIT"/>
    <property type="match status" value="1"/>
</dbReference>
<organism evidence="5 6">
    <name type="scientific">Brucella intermedia LMG 3301</name>
    <dbReference type="NCBI Taxonomy" id="641118"/>
    <lineage>
        <taxon>Bacteria</taxon>
        <taxon>Pseudomonadati</taxon>
        <taxon>Pseudomonadota</taxon>
        <taxon>Alphaproteobacteria</taxon>
        <taxon>Hyphomicrobiales</taxon>
        <taxon>Brucellaceae</taxon>
        <taxon>Brucella/Ochrobactrum group</taxon>
        <taxon>Brucella</taxon>
    </lineage>
</organism>
<dbReference type="PANTHER" id="PTHR45737:SF6">
    <property type="entry name" value="VON WILLEBRAND FACTOR A DOMAIN-CONTAINING PROTEIN 5A"/>
    <property type="match status" value="1"/>
</dbReference>
<keyword evidence="2" id="KW-1133">Transmembrane helix</keyword>
<dbReference type="Gene3D" id="3.40.50.410">
    <property type="entry name" value="von Willebrand factor, type A domain"/>
    <property type="match status" value="1"/>
</dbReference>
<dbReference type="SMART" id="SM00609">
    <property type="entry name" value="VIT"/>
    <property type="match status" value="1"/>
</dbReference>
<dbReference type="InterPro" id="IPR013694">
    <property type="entry name" value="VIT"/>
</dbReference>
<proteinExistence type="predicted"/>
<evidence type="ECO:0000259" key="4">
    <source>
        <dbReference type="PROSITE" id="PS51468"/>
    </source>
</evidence>
<protein>
    <submittedName>
        <fullName evidence="5">Poly [ADP-ribose] polymerase 4</fullName>
    </submittedName>
</protein>
<dbReference type="PROSITE" id="PS50234">
    <property type="entry name" value="VWFA"/>
    <property type="match status" value="1"/>
</dbReference>
<dbReference type="AlphaFoldDB" id="C4WI90"/>
<sequence length="777" mass="85235">MAKLTLEWKQPLRRQWLQFFEVNKEHVMSPATSLSNHSIRGGVLSRFCSFVWLCNMALLPALAVIFCLLQIVQARAETPGLVTPNEVQSGSLLLETSEAGRYVEAPRLATDVNLDVSGPTVRARLTQAFENPTDSFVEALYVFPLPEESAVYSLKMVIGDRVVVADIKEKQAAREIYEKAKSEGKKATLIEQQRPNVFTNAVANIGPHEKVVIQIEYQQAVRLADERFSLRVPLVVAPRYNPNIASPVVQKVEMQNGWGKSSDAGKPDPYNAPIVTPLTPPAELRTNPVSISVELKPGFPLGKVESLYHKVRIETTNDATREITLDGTAAADRDFVLEWSAVANDAPQVGLFREHVGKDDYVLAYVTPPAVASAKKAQREVVFVIDNSGSMGGTSIEQAKASLDYALSHLQPGDRFNVIRFDDTLTRFFEVSVEASQQNIASARHFVMSLEAQGGTAMLPALHAALDDSHQGNGLRQIVFLTDGEISNEQQLLDAIAARRGRSRIFMVGIGTAPNSYLMNHAAELGRGTFTHIGSAAEVDERMRALFDKLENPAVTDLKANFSEKNVSMTPSILPDLYRGEPLVIAARMGKAAGNLVIEGQIDGRPWTVNLPLDQAMKAEGISKLWARRKIDDAEVELTLGKISQDAANARILRLALEHHLVSRLTSLVAVDKTPSRPANTPLTRADIPLQLPAGWDYDKLFGIRAERNVEEHAGMDVKGVSAPVRSHERLASPSSPSQPLPLPQTATPATLLLMQGLGSMLVGLFVLWFFPRRENV</sequence>
<keyword evidence="2" id="KW-0812">Transmembrane</keyword>
<dbReference type="Pfam" id="PF08487">
    <property type="entry name" value="VIT"/>
    <property type="match status" value="1"/>
</dbReference>
<feature type="transmembrane region" description="Helical" evidence="2">
    <location>
        <begin position="50"/>
        <end position="72"/>
    </location>
</feature>
<evidence type="ECO:0000259" key="3">
    <source>
        <dbReference type="PROSITE" id="PS50234"/>
    </source>
</evidence>
<name>C4WI90_9HYPH</name>
<dbReference type="SMART" id="SM00327">
    <property type="entry name" value="VWA"/>
    <property type="match status" value="1"/>
</dbReference>
<evidence type="ECO:0000313" key="6">
    <source>
        <dbReference type="Proteomes" id="UP000004386"/>
    </source>
</evidence>
<dbReference type="Proteomes" id="UP000004386">
    <property type="component" value="Unassembled WGS sequence"/>
</dbReference>
<evidence type="ECO:0000256" key="2">
    <source>
        <dbReference type="SAM" id="Phobius"/>
    </source>
</evidence>
<accession>C4WI90</accession>
<feature type="transmembrane region" description="Helical" evidence="2">
    <location>
        <begin position="750"/>
        <end position="771"/>
    </location>
</feature>
<keyword evidence="2" id="KW-0472">Membrane</keyword>
<dbReference type="Pfam" id="PF13768">
    <property type="entry name" value="VWA_3"/>
    <property type="match status" value="1"/>
</dbReference>
<dbReference type="PANTHER" id="PTHR45737">
    <property type="entry name" value="VON WILLEBRAND FACTOR A DOMAIN-CONTAINING PROTEIN 5A"/>
    <property type="match status" value="1"/>
</dbReference>
<dbReference type="InterPro" id="IPR036465">
    <property type="entry name" value="vWFA_dom_sf"/>
</dbReference>
<dbReference type="HOGENOM" id="CLU_011139_1_1_5"/>
<evidence type="ECO:0000256" key="1">
    <source>
        <dbReference type="SAM" id="MobiDB-lite"/>
    </source>
</evidence>
<dbReference type="EMBL" id="ACQA01000001">
    <property type="protein sequence ID" value="EEQ95735.1"/>
    <property type="molecule type" value="Genomic_DNA"/>
</dbReference>
<feature type="region of interest" description="Disordered" evidence="1">
    <location>
        <begin position="717"/>
        <end position="743"/>
    </location>
</feature>
<dbReference type="InterPro" id="IPR022440">
    <property type="entry name" value="CHP03788"/>
</dbReference>
<reference evidence="5 6" key="1">
    <citation type="submission" date="2009-05" db="EMBL/GenBank/DDBJ databases">
        <authorList>
            <person name="Setubal J.C."/>
            <person name="Boyle S."/>
            <person name="Crasta O.R."/>
            <person name="Gillespie J.J."/>
            <person name="Kenyon R.W."/>
            <person name="Lu J."/>
            <person name="Mane S."/>
            <person name="Nagrani S."/>
            <person name="Shallom J.M."/>
            <person name="Shallom S."/>
            <person name="Shukla M."/>
            <person name="Snyder E.E."/>
            <person name="Sobral B.W."/>
            <person name="Wattam A.R."/>
            <person name="Will R."/>
            <person name="Williams K."/>
            <person name="Yoo H."/>
            <person name="Munk C."/>
            <person name="Tapia R."/>
            <person name="Green L."/>
            <person name="Rogers Y."/>
            <person name="Detter J.C."/>
            <person name="Bruce D."/>
            <person name="Brettin T.S."/>
            <person name="Tsolis R."/>
        </authorList>
    </citation>
    <scope>NUCLEOTIDE SEQUENCE [LARGE SCALE GENOMIC DNA]</scope>
    <source>
        <strain evidence="5 6">LMG 3301</strain>
    </source>
</reference>
<comment type="caution">
    <text evidence="5">The sequence shown here is derived from an EMBL/GenBank/DDBJ whole genome shotgun (WGS) entry which is preliminary data.</text>
</comment>
<dbReference type="InterPro" id="IPR002035">
    <property type="entry name" value="VWF_A"/>
</dbReference>
<dbReference type="NCBIfam" id="TIGR03788">
    <property type="entry name" value="marine_srt_targ"/>
    <property type="match status" value="1"/>
</dbReference>
<feature type="domain" description="VWFA" evidence="3">
    <location>
        <begin position="380"/>
        <end position="550"/>
    </location>
</feature>
<evidence type="ECO:0000313" key="5">
    <source>
        <dbReference type="EMBL" id="EEQ95735.1"/>
    </source>
</evidence>
<gene>
    <name evidence="5" type="ORF">OINT_1001127</name>
</gene>